<dbReference type="GO" id="GO:0071944">
    <property type="term" value="C:cell periphery"/>
    <property type="evidence" value="ECO:0007669"/>
    <property type="project" value="TreeGrafter"/>
</dbReference>
<proteinExistence type="predicted"/>
<name>A0A507DV59_9FUNG</name>
<protein>
    <recommendedName>
        <fullName evidence="2">MINDY deubiquitinase domain-containing protein</fullName>
    </recommendedName>
</protein>
<evidence type="ECO:0000313" key="4">
    <source>
        <dbReference type="Proteomes" id="UP000318582"/>
    </source>
</evidence>
<sequence length="544" mass="58512">MDRDVWVGASLCEKVSEEALARRPLSFSFHDSYHTSEMESTLQSDPPPQAPPQPGDENNGPKVDGPAGAANASIDALAASVAAALTTTEDPLSPPAAHKTASSHPARPLDTTYRLKPIVYVDPRSDTPQHLRIITQNRNGPCPLLALCNVLILRGDITIRYERHEVNVEHLLELVGDWVTSRLVPGSSGATPEQKEGTGPPSTTSPRTSGDFSQNLTDVFEVLPTLQTGLDVNVRFDSPTSFELTPALLVFDLFQITLCHGWTVDPHDTETHRVIVQQCKSYNAVVEKIIAGDDAAVQLEKDQSGKGKAVDSEALQRAMVRRQQAIHDGLVCTDFLAATASQLTYHGLRTLGETLAPHSLSVLFRNNHFSTLYTRVDDADGSVRLYTLVTDQGFLHATNAVWETMDDVQGDSSFVDGFFTPYAQTTAAAAAGSGGIGPADYTDAPATPVVGGAYAHGTPPPGGEEGADFALAVALQQEEDARLIYAPERRHAHPSAAASSPQPPRDGGRSPTHHHHHHHHAPAAEARKKSDGSAHKKKEKCRVM</sequence>
<dbReference type="PANTHER" id="PTHR18063:SF6">
    <property type="entry name" value="UBIQUITIN CARBOXYL-TERMINAL HYDROLASE"/>
    <property type="match status" value="1"/>
</dbReference>
<gene>
    <name evidence="3" type="ORF">PhCBS80983_g05766</name>
</gene>
<accession>A0A507DV59</accession>
<dbReference type="GO" id="GO:1990380">
    <property type="term" value="F:K48-linked deubiquitinase activity"/>
    <property type="evidence" value="ECO:0007669"/>
    <property type="project" value="InterPro"/>
</dbReference>
<dbReference type="GO" id="GO:0005829">
    <property type="term" value="C:cytosol"/>
    <property type="evidence" value="ECO:0007669"/>
    <property type="project" value="TreeGrafter"/>
</dbReference>
<feature type="compositionally biased region" description="Pro residues" evidence="1">
    <location>
        <begin position="45"/>
        <end position="54"/>
    </location>
</feature>
<comment type="caution">
    <text evidence="3">The sequence shown here is derived from an EMBL/GenBank/DDBJ whole genome shotgun (WGS) entry which is preliminary data.</text>
</comment>
<reference evidence="3 4" key="1">
    <citation type="journal article" date="2019" name="Sci. Rep.">
        <title>Comparative genomics of chytrid fungi reveal insights into the obligate biotrophic and pathogenic lifestyle of Synchytrium endobioticum.</title>
        <authorList>
            <person name="van de Vossenberg B.T.L.H."/>
            <person name="Warris S."/>
            <person name="Nguyen H.D.T."/>
            <person name="van Gent-Pelzer M.P.E."/>
            <person name="Joly D.L."/>
            <person name="van de Geest H.C."/>
            <person name="Bonants P.J.M."/>
            <person name="Smith D.S."/>
            <person name="Levesque C.A."/>
            <person name="van der Lee T.A.J."/>
        </authorList>
    </citation>
    <scope>NUCLEOTIDE SEQUENCE [LARGE SCALE GENOMIC DNA]</scope>
    <source>
        <strain evidence="3 4">CBS 809.83</strain>
    </source>
</reference>
<dbReference type="EMBL" id="QEAQ01000140">
    <property type="protein sequence ID" value="TPX54770.1"/>
    <property type="molecule type" value="Genomic_DNA"/>
</dbReference>
<dbReference type="GO" id="GO:0004843">
    <property type="term" value="F:cysteine-type deubiquitinase activity"/>
    <property type="evidence" value="ECO:0007669"/>
    <property type="project" value="InterPro"/>
</dbReference>
<feature type="compositionally biased region" description="Basic residues" evidence="1">
    <location>
        <begin position="511"/>
        <end position="521"/>
    </location>
</feature>
<feature type="domain" description="MINDY deubiquitinase" evidence="2">
    <location>
        <begin position="112"/>
        <end position="419"/>
    </location>
</feature>
<dbReference type="InterPro" id="IPR033979">
    <property type="entry name" value="MINDY_domain"/>
</dbReference>
<dbReference type="GO" id="GO:0071108">
    <property type="term" value="P:protein K48-linked deubiquitination"/>
    <property type="evidence" value="ECO:0007669"/>
    <property type="project" value="TreeGrafter"/>
</dbReference>
<dbReference type="AlphaFoldDB" id="A0A507DV59"/>
<feature type="compositionally biased region" description="Basic residues" evidence="1">
    <location>
        <begin position="535"/>
        <end position="544"/>
    </location>
</feature>
<dbReference type="GO" id="GO:0016807">
    <property type="term" value="F:cysteine-type carboxypeptidase activity"/>
    <property type="evidence" value="ECO:0007669"/>
    <property type="project" value="TreeGrafter"/>
</dbReference>
<feature type="region of interest" description="Disordered" evidence="1">
    <location>
        <begin position="89"/>
        <end position="109"/>
    </location>
</feature>
<feature type="region of interest" description="Disordered" evidence="1">
    <location>
        <begin position="185"/>
        <end position="211"/>
    </location>
</feature>
<evidence type="ECO:0000256" key="1">
    <source>
        <dbReference type="SAM" id="MobiDB-lite"/>
    </source>
</evidence>
<evidence type="ECO:0000313" key="3">
    <source>
        <dbReference type="EMBL" id="TPX54770.1"/>
    </source>
</evidence>
<feature type="region of interest" description="Disordered" evidence="1">
    <location>
        <begin position="490"/>
        <end position="544"/>
    </location>
</feature>
<feature type="compositionally biased region" description="Basic and acidic residues" evidence="1">
    <location>
        <begin position="525"/>
        <end position="534"/>
    </location>
</feature>
<evidence type="ECO:0000259" key="2">
    <source>
        <dbReference type="Pfam" id="PF04424"/>
    </source>
</evidence>
<dbReference type="InterPro" id="IPR007518">
    <property type="entry name" value="MINDY"/>
</dbReference>
<dbReference type="Proteomes" id="UP000318582">
    <property type="component" value="Unassembled WGS sequence"/>
</dbReference>
<dbReference type="PANTHER" id="PTHR18063">
    <property type="entry name" value="NF-E2 INDUCIBLE PROTEIN"/>
    <property type="match status" value="1"/>
</dbReference>
<dbReference type="STRING" id="109895.A0A507DV59"/>
<feature type="compositionally biased region" description="Low complexity" evidence="1">
    <location>
        <begin position="197"/>
        <end position="210"/>
    </location>
</feature>
<keyword evidence="4" id="KW-1185">Reference proteome</keyword>
<feature type="region of interest" description="Disordered" evidence="1">
    <location>
        <begin position="34"/>
        <end position="69"/>
    </location>
</feature>
<dbReference type="Pfam" id="PF04424">
    <property type="entry name" value="MINDY_DUB"/>
    <property type="match status" value="1"/>
</dbReference>
<organism evidence="3 4">
    <name type="scientific">Powellomyces hirtus</name>
    <dbReference type="NCBI Taxonomy" id="109895"/>
    <lineage>
        <taxon>Eukaryota</taxon>
        <taxon>Fungi</taxon>
        <taxon>Fungi incertae sedis</taxon>
        <taxon>Chytridiomycota</taxon>
        <taxon>Chytridiomycota incertae sedis</taxon>
        <taxon>Chytridiomycetes</taxon>
        <taxon>Spizellomycetales</taxon>
        <taxon>Powellomycetaceae</taxon>
        <taxon>Powellomyces</taxon>
    </lineage>
</organism>